<evidence type="ECO:0000256" key="10">
    <source>
        <dbReference type="ARBA" id="ARBA00022833"/>
    </source>
</evidence>
<comment type="similarity">
    <text evidence="4 15">Belongs to the peptidase M28 family.</text>
</comment>
<dbReference type="Gene3D" id="3.40.630.10">
    <property type="entry name" value="Zn peptidases"/>
    <property type="match status" value="1"/>
</dbReference>
<feature type="transmembrane region" description="Helical" evidence="16">
    <location>
        <begin position="334"/>
        <end position="354"/>
    </location>
</feature>
<dbReference type="InterPro" id="IPR053975">
    <property type="entry name" value="PFF1_C"/>
</dbReference>
<dbReference type="InterPro" id="IPR053976">
    <property type="entry name" value="PFF1_TM"/>
</dbReference>
<dbReference type="Pfam" id="PF22250">
    <property type="entry name" value="PFF1_C"/>
    <property type="match status" value="1"/>
</dbReference>
<evidence type="ECO:0000256" key="13">
    <source>
        <dbReference type="ARBA" id="ARBA00023136"/>
    </source>
</evidence>
<evidence type="ECO:0000256" key="2">
    <source>
        <dbReference type="ARBA" id="ARBA00003273"/>
    </source>
</evidence>
<feature type="domain" description="Peptidase M28" evidence="17">
    <location>
        <begin position="109"/>
        <end position="287"/>
    </location>
</feature>
<evidence type="ECO:0000256" key="11">
    <source>
        <dbReference type="ARBA" id="ARBA00022989"/>
    </source>
</evidence>
<dbReference type="InterPro" id="IPR048024">
    <property type="entry name" value="Fxna-like_M28_dom"/>
</dbReference>
<dbReference type="Proteomes" id="UP001212997">
    <property type="component" value="Unassembled WGS sequence"/>
</dbReference>
<evidence type="ECO:0000256" key="4">
    <source>
        <dbReference type="ARBA" id="ARBA00010918"/>
    </source>
</evidence>
<feature type="transmembrane region" description="Helical" evidence="16">
    <location>
        <begin position="6"/>
        <end position="24"/>
    </location>
</feature>
<dbReference type="AlphaFoldDB" id="A0AAD5VAG9"/>
<evidence type="ECO:0000256" key="1">
    <source>
        <dbReference type="ARBA" id="ARBA00001947"/>
    </source>
</evidence>
<evidence type="ECO:0000259" key="17">
    <source>
        <dbReference type="Pfam" id="PF04389"/>
    </source>
</evidence>
<dbReference type="SUPFAM" id="SSF53187">
    <property type="entry name" value="Zn-dependent exopeptidases"/>
    <property type="match status" value="1"/>
</dbReference>
<dbReference type="GO" id="GO:0006508">
    <property type="term" value="P:proteolysis"/>
    <property type="evidence" value="ECO:0007669"/>
    <property type="project" value="UniProtKB-KW"/>
</dbReference>
<keyword evidence="6 15" id="KW-0645">Protease</keyword>
<evidence type="ECO:0000256" key="9">
    <source>
        <dbReference type="ARBA" id="ARBA00022801"/>
    </source>
</evidence>
<comment type="cofactor">
    <cofactor evidence="1">
        <name>Zn(2+)</name>
        <dbReference type="ChEBI" id="CHEBI:29105"/>
    </cofactor>
</comment>
<feature type="transmembrane region" description="Helical" evidence="16">
    <location>
        <begin position="375"/>
        <end position="405"/>
    </location>
</feature>
<evidence type="ECO:0000256" key="8">
    <source>
        <dbReference type="ARBA" id="ARBA00022723"/>
    </source>
</evidence>
<feature type="transmembrane region" description="Helical" evidence="16">
    <location>
        <begin position="602"/>
        <end position="621"/>
    </location>
</feature>
<comment type="caution">
    <text evidence="20">The sequence shown here is derived from an EMBL/GenBank/DDBJ whole genome shotgun (WGS) entry which is preliminary data.</text>
</comment>
<dbReference type="EMBL" id="JANAWD010000115">
    <property type="protein sequence ID" value="KAJ3486626.1"/>
    <property type="molecule type" value="Genomic_DNA"/>
</dbReference>
<keyword evidence="9 15" id="KW-0378">Hydrolase</keyword>
<dbReference type="PANTHER" id="PTHR12147">
    <property type="entry name" value="METALLOPEPTIDASE M28 FAMILY MEMBER"/>
    <property type="match status" value="1"/>
</dbReference>
<feature type="domain" description="Vacuolar membrane protease C-terminal" evidence="18">
    <location>
        <begin position="696"/>
        <end position="955"/>
    </location>
</feature>
<dbReference type="InterPro" id="IPR045175">
    <property type="entry name" value="M28_fam"/>
</dbReference>
<gene>
    <name evidence="20" type="ORF">NLI96_g4091</name>
</gene>
<keyword evidence="5" id="KW-0926">Vacuole</keyword>
<evidence type="ECO:0000256" key="6">
    <source>
        <dbReference type="ARBA" id="ARBA00022670"/>
    </source>
</evidence>
<keyword evidence="11 16" id="KW-1133">Transmembrane helix</keyword>
<reference evidence="20" key="1">
    <citation type="submission" date="2022-07" db="EMBL/GenBank/DDBJ databases">
        <title>Genome Sequence of Physisporinus lineatus.</title>
        <authorList>
            <person name="Buettner E."/>
        </authorList>
    </citation>
    <scope>NUCLEOTIDE SEQUENCE</scope>
    <source>
        <strain evidence="20">VT162</strain>
    </source>
</reference>
<dbReference type="GO" id="GO:0046872">
    <property type="term" value="F:metal ion binding"/>
    <property type="evidence" value="ECO:0007669"/>
    <property type="project" value="UniProtKB-KW"/>
</dbReference>
<evidence type="ECO:0000256" key="14">
    <source>
        <dbReference type="ARBA" id="ARBA00023180"/>
    </source>
</evidence>
<evidence type="ECO:0000256" key="5">
    <source>
        <dbReference type="ARBA" id="ARBA00022554"/>
    </source>
</evidence>
<dbReference type="GO" id="GO:0008235">
    <property type="term" value="F:metalloexopeptidase activity"/>
    <property type="evidence" value="ECO:0007669"/>
    <property type="project" value="InterPro"/>
</dbReference>
<evidence type="ECO:0000313" key="21">
    <source>
        <dbReference type="Proteomes" id="UP001212997"/>
    </source>
</evidence>
<keyword evidence="10 15" id="KW-0862">Zinc</keyword>
<feature type="transmembrane region" description="Helical" evidence="16">
    <location>
        <begin position="641"/>
        <end position="662"/>
    </location>
</feature>
<accession>A0AAD5VAG9</accession>
<feature type="transmembrane region" description="Helical" evidence="16">
    <location>
        <begin position="472"/>
        <end position="492"/>
    </location>
</feature>
<dbReference type="Pfam" id="PF22251">
    <property type="entry name" value="PFF1_TM"/>
    <property type="match status" value="1"/>
</dbReference>
<dbReference type="GO" id="GO:0005774">
    <property type="term" value="C:vacuolar membrane"/>
    <property type="evidence" value="ECO:0007669"/>
    <property type="project" value="UniProtKB-SubCell"/>
</dbReference>
<evidence type="ECO:0000256" key="7">
    <source>
        <dbReference type="ARBA" id="ARBA00022692"/>
    </source>
</evidence>
<comment type="subcellular location">
    <subcellularLocation>
        <location evidence="3">Vacuole membrane</location>
        <topology evidence="3">Multi-pass membrane protein</topology>
    </subcellularLocation>
</comment>
<evidence type="ECO:0000313" key="20">
    <source>
        <dbReference type="EMBL" id="KAJ3486626.1"/>
    </source>
</evidence>
<feature type="transmembrane region" description="Helical" evidence="16">
    <location>
        <begin position="446"/>
        <end position="466"/>
    </location>
</feature>
<keyword evidence="12" id="KW-0482">Metalloprotease</keyword>
<keyword evidence="14" id="KW-0325">Glycoprotein</keyword>
<feature type="transmembrane region" description="Helical" evidence="16">
    <location>
        <begin position="669"/>
        <end position="688"/>
    </location>
</feature>
<dbReference type="CDD" id="cd03875">
    <property type="entry name" value="M28_Fxna_like"/>
    <property type="match status" value="1"/>
</dbReference>
<protein>
    <recommendedName>
        <fullName evidence="15">Peptide hydrolase</fullName>
        <ecNumber evidence="15">3.4.-.-</ecNumber>
    </recommendedName>
</protein>
<keyword evidence="13 16" id="KW-0472">Membrane</keyword>
<evidence type="ECO:0000259" key="19">
    <source>
        <dbReference type="Pfam" id="PF22251"/>
    </source>
</evidence>
<sequence>MKLAPIPVAILTLVIYGTVFISVFRNDKTAEVPKFQGGLNLKTAFQNLHKITQRPHPYNSHSNDQVHEFLLSRLESIAHGHEYVQISNDLFTNASYISDQLGVYFEGRNILVKVDGTGPNPSEPDGVLFSAHYDSVHTSPGATDNGMSIVTLLEIIEFLSKSENRPRRTAVFFFNNGEEEGLNGSHMFFEHPWSNLTSTFINIEGAGAGGRPMLFRGTSLGPVRAFASPGVSYPHANVLSADAFSHETPGMQGLDLAFYKNRAVYHTPFDSIPKMGTAEAKRSLWAMMENVRGAGLSLLNDKRIDDGGDTGVYFDVLGSTLVLFPLHNLYVSNIVFLVLGPISVLVMLARVFVIQREQSRIPLPDDGILSQIKRVLLAALSWGRFWVAFLVCILAQIALVIGYVIHAHPYVVLITSLTLSYLAYVLPIALFNIFFPSPSHAQRLAILLQTYLLTWILLVLSTVAIQKLAVGGLYWVTAWYIAVWIGTVLTLVETERRIQKGGEDVRIGQVNLVGERDPHEVQPGERRFVRGVLYEAPQHVDGEDGIEEATEPVETEPTEITPLMAQQRRRSTGGHEYVVGIDNEPLPIKDRIGRGTEVDEQWWWALPMLVVIPLPALLMSQLQLLLLESLSGTLVDGSSPIIAYGAVTLFSILMFINITPFAHSLHHNLTLGVFALFVISCLYTWTAFPFTREAPLKLWFVQTIEVDLPASVSGVTLPASQSDSGVRAITQLSGPKGILQRDIIPGLPSSWGQDVNCLTNPLRPGLTNCNWTSTLFPSPGGESATDEPESTPRPSDWLDVNITRLGLTSARISVQGKNTRNCRIKFDSPISSFTVHPPEFRFDSSGIVESYPSGRIQPGYEITEKGLNDLVLFSRTWGRRFVVDIGWNETTGSSTGGDEDKFGGRVGCQWSEYGSASAGSSYAATSAQVPAMEELLHFLPLWATVTKVTYGVVEVEGRFSI</sequence>
<proteinExistence type="inferred from homology"/>
<evidence type="ECO:0000256" key="12">
    <source>
        <dbReference type="ARBA" id="ARBA00023049"/>
    </source>
</evidence>
<organism evidence="20 21">
    <name type="scientific">Meripilus lineatus</name>
    <dbReference type="NCBI Taxonomy" id="2056292"/>
    <lineage>
        <taxon>Eukaryota</taxon>
        <taxon>Fungi</taxon>
        <taxon>Dikarya</taxon>
        <taxon>Basidiomycota</taxon>
        <taxon>Agaricomycotina</taxon>
        <taxon>Agaricomycetes</taxon>
        <taxon>Polyporales</taxon>
        <taxon>Meripilaceae</taxon>
        <taxon>Meripilus</taxon>
    </lineage>
</organism>
<name>A0AAD5VAG9_9APHY</name>
<dbReference type="PANTHER" id="PTHR12147:SF58">
    <property type="entry name" value="VACUOLAR MEMBRANE PROTEASE"/>
    <property type="match status" value="1"/>
</dbReference>
<keyword evidence="21" id="KW-1185">Reference proteome</keyword>
<keyword evidence="8 15" id="KW-0479">Metal-binding</keyword>
<dbReference type="EC" id="3.4.-.-" evidence="15"/>
<comment type="function">
    <text evidence="2">May be involved in vacuolar sorting and osmoregulation.</text>
</comment>
<evidence type="ECO:0000256" key="15">
    <source>
        <dbReference type="RuleBase" id="RU361240"/>
    </source>
</evidence>
<feature type="domain" description="Vacuolar membrane protease transmembrane" evidence="19">
    <location>
        <begin position="384"/>
        <end position="667"/>
    </location>
</feature>
<evidence type="ECO:0000256" key="3">
    <source>
        <dbReference type="ARBA" id="ARBA00004128"/>
    </source>
</evidence>
<dbReference type="Pfam" id="PF04389">
    <property type="entry name" value="Peptidase_M28"/>
    <property type="match status" value="1"/>
</dbReference>
<evidence type="ECO:0000256" key="16">
    <source>
        <dbReference type="SAM" id="Phobius"/>
    </source>
</evidence>
<dbReference type="InterPro" id="IPR007484">
    <property type="entry name" value="Peptidase_M28"/>
</dbReference>
<keyword evidence="7 16" id="KW-0812">Transmembrane</keyword>
<feature type="transmembrane region" description="Helical" evidence="16">
    <location>
        <begin position="411"/>
        <end position="434"/>
    </location>
</feature>
<evidence type="ECO:0000259" key="18">
    <source>
        <dbReference type="Pfam" id="PF22250"/>
    </source>
</evidence>